<dbReference type="InterPro" id="IPR002545">
    <property type="entry name" value="CheW-lke_dom"/>
</dbReference>
<dbReference type="SUPFAM" id="SSF47384">
    <property type="entry name" value="Homodimeric domain of signal transducing histidine kinase"/>
    <property type="match status" value="1"/>
</dbReference>
<dbReference type="InterPro" id="IPR036097">
    <property type="entry name" value="HisK_dim/P_sf"/>
</dbReference>
<dbReference type="SUPFAM" id="SSF55874">
    <property type="entry name" value="ATPase domain of HSP90 chaperone/DNA topoisomerase II/histidine kinase"/>
    <property type="match status" value="1"/>
</dbReference>
<dbReference type="Gene3D" id="2.30.30.40">
    <property type="entry name" value="SH3 Domains"/>
    <property type="match status" value="1"/>
</dbReference>
<dbReference type="SMART" id="SM01231">
    <property type="entry name" value="H-kinase_dim"/>
    <property type="match status" value="1"/>
</dbReference>
<gene>
    <name evidence="16" type="ORF">ENS29_02175</name>
</gene>
<keyword evidence="8" id="KW-0418">Kinase</keyword>
<dbReference type="Pfam" id="PF01584">
    <property type="entry name" value="CheW"/>
    <property type="match status" value="1"/>
</dbReference>
<dbReference type="Gene3D" id="1.10.287.560">
    <property type="entry name" value="Histidine kinase CheA-like, homodimeric domain"/>
    <property type="match status" value="1"/>
</dbReference>
<dbReference type="GO" id="GO:0005524">
    <property type="term" value="F:ATP binding"/>
    <property type="evidence" value="ECO:0007669"/>
    <property type="project" value="UniProtKB-KW"/>
</dbReference>
<reference evidence="16" key="1">
    <citation type="journal article" date="2020" name="mSystems">
        <title>Genome- and Community-Level Interaction Insights into Carbon Utilization and Element Cycling Functions of Hydrothermarchaeota in Hydrothermal Sediment.</title>
        <authorList>
            <person name="Zhou Z."/>
            <person name="Liu Y."/>
            <person name="Xu W."/>
            <person name="Pan J."/>
            <person name="Luo Z.H."/>
            <person name="Li M."/>
        </authorList>
    </citation>
    <scope>NUCLEOTIDE SEQUENCE [LARGE SCALE GENOMIC DNA]</scope>
    <source>
        <strain evidence="16">SpSt-477</strain>
    </source>
</reference>
<dbReference type="SMART" id="SM00260">
    <property type="entry name" value="CheW"/>
    <property type="match status" value="1"/>
</dbReference>
<dbReference type="PROSITE" id="PS50851">
    <property type="entry name" value="CHEW"/>
    <property type="match status" value="1"/>
</dbReference>
<proteinExistence type="predicted"/>
<evidence type="ECO:0000256" key="2">
    <source>
        <dbReference type="ARBA" id="ARBA00012438"/>
    </source>
</evidence>
<feature type="domain" description="HPt" evidence="15">
    <location>
        <begin position="1"/>
        <end position="102"/>
    </location>
</feature>
<dbReference type="SUPFAM" id="SSF160246">
    <property type="entry name" value="EspE N-terminal domain-like"/>
    <property type="match status" value="1"/>
</dbReference>
<dbReference type="InterPro" id="IPR036061">
    <property type="entry name" value="CheW-like_dom_sf"/>
</dbReference>
<keyword evidence="9" id="KW-0067">ATP-binding</keyword>
<evidence type="ECO:0000256" key="7">
    <source>
        <dbReference type="ARBA" id="ARBA00022741"/>
    </source>
</evidence>
<dbReference type="InterPro" id="IPR004358">
    <property type="entry name" value="Sig_transdc_His_kin-like_C"/>
</dbReference>
<organism evidence="16">
    <name type="scientific">Desulfatirhabdium butyrativorans</name>
    <dbReference type="NCBI Taxonomy" id="340467"/>
    <lineage>
        <taxon>Bacteria</taxon>
        <taxon>Pseudomonadati</taxon>
        <taxon>Thermodesulfobacteriota</taxon>
        <taxon>Desulfobacteria</taxon>
        <taxon>Desulfobacterales</taxon>
        <taxon>Desulfatirhabdiaceae</taxon>
        <taxon>Desulfatirhabdium</taxon>
    </lineage>
</organism>
<evidence type="ECO:0000256" key="11">
    <source>
        <dbReference type="ARBA" id="ARBA00035100"/>
    </source>
</evidence>
<dbReference type="Pfam" id="PF02518">
    <property type="entry name" value="HATPase_c"/>
    <property type="match status" value="1"/>
</dbReference>
<evidence type="ECO:0000259" key="14">
    <source>
        <dbReference type="PROSITE" id="PS50851"/>
    </source>
</evidence>
<name>A0A7C4MND8_9BACT</name>
<dbReference type="SMART" id="SM00387">
    <property type="entry name" value="HATPase_c"/>
    <property type="match status" value="1"/>
</dbReference>
<dbReference type="AlphaFoldDB" id="A0A7C4MND8"/>
<dbReference type="InterPro" id="IPR008207">
    <property type="entry name" value="Sig_transdc_His_kin_Hpt_dom"/>
</dbReference>
<dbReference type="InterPro" id="IPR036641">
    <property type="entry name" value="HPT_dom_sf"/>
</dbReference>
<keyword evidence="7" id="KW-0547">Nucleotide-binding</keyword>
<evidence type="ECO:0000256" key="5">
    <source>
        <dbReference type="ARBA" id="ARBA00022553"/>
    </source>
</evidence>
<dbReference type="EC" id="2.7.13.3" evidence="2"/>
<dbReference type="GO" id="GO:0000155">
    <property type="term" value="F:phosphorelay sensor kinase activity"/>
    <property type="evidence" value="ECO:0007669"/>
    <property type="project" value="InterPro"/>
</dbReference>
<sequence>MNDNYRQAFQEEATELLAELETALLALEQHPGDTELIGRVFRAMHTLKGSGAMFGFDAVAAFTHDVETTYDAIRNGRLPVTQEIIGLTLRACDEIKRLICDEAAKQTPETKALGSAFRQLVEACPREPPQVPAGLFEVGPSSPTAFEPAEAAGREMTYRIRFRPDPNLFATGTNPILLLNELRELGRCSVFAGTENIPFIDAIDPESCYTYWEIILTTDRDVNAIRDVFIFVEDQCELSIEVIDDGSLPDASAEYKRLGEILVDRGVLDPLELRRMLSCQKRIGTLLADSGKVSAEDVQAALMEQEHIREIRQKRQAAEVCGSIRVPAEKLDEMVNMVGELVTVQSRLNQLSNRIGDLVLIQVAEEFERLTSGLRESTMSIRMLPIGATFNRFQRLVRDLSLELGKEIVLKTEGEETELDKTVIEKLNDPLVHLIRNSIDHGIETPEVRTAKGKPPVGTLLLEAEHSGANVLIRISDDGAGLNAAAIREKAVEKGLIQPESALSDSEIYQLIFLPGFSTAKTVTNVSGRGVGMDVVKKGIESLQGTIDIASEPDRGTTITLKLPLTMAIIDGLLVRIQDTHYILPLAAIEECVELTRKDVEEAHGKHIASIRGEIVPYIHLRQLFEHDGDSPEIEQIVTARIDGGRIGFVVDQVIGQHQTVIKSISRMYNHIEYVSGATILGDGSVALILDLPKLVRHAEAKQ</sequence>
<dbReference type="PROSITE" id="PS50894">
    <property type="entry name" value="HPT"/>
    <property type="match status" value="1"/>
</dbReference>
<evidence type="ECO:0000313" key="16">
    <source>
        <dbReference type="EMBL" id="HGU31644.1"/>
    </source>
</evidence>
<evidence type="ECO:0000259" key="15">
    <source>
        <dbReference type="PROSITE" id="PS50894"/>
    </source>
</evidence>
<comment type="function">
    <text evidence="11">Involved in the transmission of sensory signals from the chemoreceptors to the flagellar motors. CheA is autophosphorylated; it can transfer its phosphate group to either CheB or CheY.</text>
</comment>
<dbReference type="GO" id="GO:0006935">
    <property type="term" value="P:chemotaxis"/>
    <property type="evidence" value="ECO:0007669"/>
    <property type="project" value="UniProtKB-KW"/>
</dbReference>
<dbReference type="Pfam" id="PF02895">
    <property type="entry name" value="H-kinase_dim"/>
    <property type="match status" value="1"/>
</dbReference>
<dbReference type="Gene3D" id="1.20.120.160">
    <property type="entry name" value="HPT domain"/>
    <property type="match status" value="1"/>
</dbReference>
<evidence type="ECO:0000256" key="8">
    <source>
        <dbReference type="ARBA" id="ARBA00022777"/>
    </source>
</evidence>
<protein>
    <recommendedName>
        <fullName evidence="3">Chemotaxis protein CheA</fullName>
        <ecNumber evidence="2">2.7.13.3</ecNumber>
    </recommendedName>
</protein>
<dbReference type="CDD" id="cd00731">
    <property type="entry name" value="CheA_reg"/>
    <property type="match status" value="1"/>
</dbReference>
<evidence type="ECO:0000256" key="4">
    <source>
        <dbReference type="ARBA" id="ARBA00022500"/>
    </source>
</evidence>
<accession>A0A7C4MND8</accession>
<keyword evidence="5 12" id="KW-0597">Phosphoprotein</keyword>
<dbReference type="Pfam" id="PF01627">
    <property type="entry name" value="Hpt"/>
    <property type="match status" value="1"/>
</dbReference>
<dbReference type="PROSITE" id="PS50109">
    <property type="entry name" value="HIS_KIN"/>
    <property type="match status" value="1"/>
</dbReference>
<evidence type="ECO:0000256" key="10">
    <source>
        <dbReference type="ARBA" id="ARBA00023012"/>
    </source>
</evidence>
<dbReference type="FunFam" id="2.30.30.40:FF:000048">
    <property type="entry name" value="Chemotaxis protein CheA, putative"/>
    <property type="match status" value="1"/>
</dbReference>
<evidence type="ECO:0000256" key="3">
    <source>
        <dbReference type="ARBA" id="ARBA00021495"/>
    </source>
</evidence>
<dbReference type="PANTHER" id="PTHR43395">
    <property type="entry name" value="SENSOR HISTIDINE KINASE CHEA"/>
    <property type="match status" value="1"/>
</dbReference>
<evidence type="ECO:0000256" key="9">
    <source>
        <dbReference type="ARBA" id="ARBA00022840"/>
    </source>
</evidence>
<feature type="domain" description="CheW-like" evidence="14">
    <location>
        <begin position="569"/>
        <end position="701"/>
    </location>
</feature>
<keyword evidence="6" id="KW-0808">Transferase</keyword>
<comment type="catalytic activity">
    <reaction evidence="1">
        <text>ATP + protein L-histidine = ADP + protein N-phospho-L-histidine.</text>
        <dbReference type="EC" id="2.7.13.3"/>
    </reaction>
</comment>
<dbReference type="CDD" id="cd16916">
    <property type="entry name" value="HATPase_CheA-like"/>
    <property type="match status" value="1"/>
</dbReference>
<dbReference type="SUPFAM" id="SSF47226">
    <property type="entry name" value="Histidine-containing phosphotransfer domain, HPT domain"/>
    <property type="match status" value="1"/>
</dbReference>
<dbReference type="Gene3D" id="3.30.565.10">
    <property type="entry name" value="Histidine kinase-like ATPase, C-terminal domain"/>
    <property type="match status" value="1"/>
</dbReference>
<dbReference type="InterPro" id="IPR051315">
    <property type="entry name" value="Bact_Chemotaxis_CheA"/>
</dbReference>
<dbReference type="SMART" id="SM00073">
    <property type="entry name" value="HPT"/>
    <property type="match status" value="1"/>
</dbReference>
<dbReference type="PANTHER" id="PTHR43395:SF10">
    <property type="entry name" value="CHEMOTAXIS PROTEIN CHEA"/>
    <property type="match status" value="1"/>
</dbReference>
<dbReference type="EMBL" id="DSUH01000046">
    <property type="protein sequence ID" value="HGU31644.1"/>
    <property type="molecule type" value="Genomic_DNA"/>
</dbReference>
<keyword evidence="4" id="KW-0145">Chemotaxis</keyword>
<evidence type="ECO:0000256" key="6">
    <source>
        <dbReference type="ARBA" id="ARBA00022679"/>
    </source>
</evidence>
<dbReference type="InterPro" id="IPR037006">
    <property type="entry name" value="CheA-like_homodim_sf"/>
</dbReference>
<comment type="caution">
    <text evidence="16">The sequence shown here is derived from an EMBL/GenBank/DDBJ whole genome shotgun (WGS) entry which is preliminary data.</text>
</comment>
<dbReference type="InterPro" id="IPR037257">
    <property type="entry name" value="T2SS_E_N_sf"/>
</dbReference>
<dbReference type="SUPFAM" id="SSF50341">
    <property type="entry name" value="CheW-like"/>
    <property type="match status" value="1"/>
</dbReference>
<feature type="domain" description="Histidine kinase" evidence="13">
    <location>
        <begin position="319"/>
        <end position="567"/>
    </location>
</feature>
<dbReference type="InterPro" id="IPR036890">
    <property type="entry name" value="HATPase_C_sf"/>
</dbReference>
<evidence type="ECO:0000256" key="1">
    <source>
        <dbReference type="ARBA" id="ARBA00000085"/>
    </source>
</evidence>
<dbReference type="CDD" id="cd00088">
    <property type="entry name" value="HPT"/>
    <property type="match status" value="1"/>
</dbReference>
<dbReference type="InterPro" id="IPR005467">
    <property type="entry name" value="His_kinase_dom"/>
</dbReference>
<dbReference type="InterPro" id="IPR004105">
    <property type="entry name" value="CheA-like_dim"/>
</dbReference>
<dbReference type="PRINTS" id="PR00344">
    <property type="entry name" value="BCTRLSENSOR"/>
</dbReference>
<dbReference type="FunFam" id="3.30.565.10:FF:000016">
    <property type="entry name" value="Chemotaxis protein CheA, putative"/>
    <property type="match status" value="1"/>
</dbReference>
<evidence type="ECO:0000256" key="12">
    <source>
        <dbReference type="PROSITE-ProRule" id="PRU00110"/>
    </source>
</evidence>
<dbReference type="InterPro" id="IPR003594">
    <property type="entry name" value="HATPase_dom"/>
</dbReference>
<evidence type="ECO:0000259" key="13">
    <source>
        <dbReference type="PROSITE" id="PS50109"/>
    </source>
</evidence>
<keyword evidence="10" id="KW-0902">Two-component regulatory system</keyword>
<feature type="modified residue" description="Phosphohistidine" evidence="12">
    <location>
        <position position="45"/>
    </location>
</feature>
<dbReference type="GO" id="GO:0005737">
    <property type="term" value="C:cytoplasm"/>
    <property type="evidence" value="ECO:0007669"/>
    <property type="project" value="InterPro"/>
</dbReference>